<accession>A0ABT7XPF4</accession>
<dbReference type="Gene3D" id="2.60.120.10">
    <property type="entry name" value="Jelly Rolls"/>
    <property type="match status" value="1"/>
</dbReference>
<dbReference type="RefSeq" id="WP_289830316.1">
    <property type="nucleotide sequence ID" value="NZ_JAUEDK010000020.1"/>
</dbReference>
<dbReference type="InterPro" id="IPR014710">
    <property type="entry name" value="RmlC-like_jellyroll"/>
</dbReference>
<dbReference type="PANTHER" id="PTHR36440:SF1">
    <property type="entry name" value="PUTATIVE (AFU_ORTHOLOGUE AFUA_8G07350)-RELATED"/>
    <property type="match status" value="1"/>
</dbReference>
<keyword evidence="3" id="KW-1185">Reference proteome</keyword>
<dbReference type="InterPro" id="IPR053146">
    <property type="entry name" value="QDO-like"/>
</dbReference>
<reference evidence="2" key="1">
    <citation type="submission" date="2023-06" db="EMBL/GenBank/DDBJ databases">
        <authorList>
            <person name="Zhang S."/>
        </authorList>
    </citation>
    <scope>NUCLEOTIDE SEQUENCE</scope>
    <source>
        <strain evidence="2">SG2303</strain>
    </source>
</reference>
<dbReference type="Proteomes" id="UP001168540">
    <property type="component" value="Unassembled WGS sequence"/>
</dbReference>
<dbReference type="EMBL" id="JAUEDK010000020">
    <property type="protein sequence ID" value="MDN0075676.1"/>
    <property type="molecule type" value="Genomic_DNA"/>
</dbReference>
<name>A0ABT7XPF4_9NEIS</name>
<evidence type="ECO:0000313" key="2">
    <source>
        <dbReference type="EMBL" id="MDN0075676.1"/>
    </source>
</evidence>
<organism evidence="2 3">
    <name type="scientific">Crenobacter oryzisoli</name>
    <dbReference type="NCBI Taxonomy" id="3056844"/>
    <lineage>
        <taxon>Bacteria</taxon>
        <taxon>Pseudomonadati</taxon>
        <taxon>Pseudomonadota</taxon>
        <taxon>Betaproteobacteria</taxon>
        <taxon>Neisseriales</taxon>
        <taxon>Neisseriaceae</taxon>
        <taxon>Crenobacter</taxon>
    </lineage>
</organism>
<dbReference type="InterPro" id="IPR013096">
    <property type="entry name" value="Cupin_2"/>
</dbReference>
<gene>
    <name evidence="2" type="ORF">QU481_12325</name>
</gene>
<proteinExistence type="predicted"/>
<dbReference type="PANTHER" id="PTHR36440">
    <property type="entry name" value="PUTATIVE (AFU_ORTHOLOGUE AFUA_8G07350)-RELATED"/>
    <property type="match status" value="1"/>
</dbReference>
<feature type="domain" description="Cupin type-2" evidence="1">
    <location>
        <begin position="28"/>
        <end position="95"/>
    </location>
</feature>
<dbReference type="Pfam" id="PF07883">
    <property type="entry name" value="Cupin_2"/>
    <property type="match status" value="1"/>
</dbReference>
<evidence type="ECO:0000259" key="1">
    <source>
        <dbReference type="Pfam" id="PF07883"/>
    </source>
</evidence>
<dbReference type="InterPro" id="IPR011051">
    <property type="entry name" value="RmlC_Cupin_sf"/>
</dbReference>
<comment type="caution">
    <text evidence="2">The sequence shown here is derived from an EMBL/GenBank/DDBJ whole genome shotgun (WGS) entry which is preliminary data.</text>
</comment>
<evidence type="ECO:0000313" key="3">
    <source>
        <dbReference type="Proteomes" id="UP001168540"/>
    </source>
</evidence>
<sequence>MSDSELLWVLGHKVRPLVTDASYGMIEVTTPPKVAGPPPHYHKRESEFFFIIKGQLDVMSNGHWQPYAAGSFVELPPHTTHTFINHSGEDVVWITGWRPKGFERFFVDFGIPISQPGAREQSVSAAVLQRVVDNVESYGMYIDASPADATD</sequence>
<dbReference type="SUPFAM" id="SSF51182">
    <property type="entry name" value="RmlC-like cupins"/>
    <property type="match status" value="1"/>
</dbReference>
<protein>
    <submittedName>
        <fullName evidence="2">Cupin domain-containing protein</fullName>
    </submittedName>
</protein>